<keyword evidence="3" id="KW-1185">Reference proteome</keyword>
<evidence type="ECO:0000259" key="1">
    <source>
        <dbReference type="Pfam" id="PF19955"/>
    </source>
</evidence>
<dbReference type="Pfam" id="PF13374">
    <property type="entry name" value="TPR_10"/>
    <property type="match status" value="3"/>
</dbReference>
<evidence type="ECO:0000313" key="2">
    <source>
        <dbReference type="EMBL" id="MBL7631465.1"/>
    </source>
</evidence>
<dbReference type="Proteomes" id="UP000604475">
    <property type="component" value="Unassembled WGS sequence"/>
</dbReference>
<dbReference type="InterPro" id="IPR027417">
    <property type="entry name" value="P-loop_NTPase"/>
</dbReference>
<dbReference type="AlphaFoldDB" id="A0A937RM76"/>
<dbReference type="Pfam" id="PF19955">
    <property type="entry name" value="EAD1"/>
    <property type="match status" value="1"/>
</dbReference>
<accession>A0A937RM76</accession>
<dbReference type="InterPro" id="IPR045430">
    <property type="entry name" value="EAD1"/>
</dbReference>
<gene>
    <name evidence="2" type="ORF">I7412_30765</name>
</gene>
<dbReference type="Gene3D" id="3.40.50.300">
    <property type="entry name" value="P-loop containing nucleotide triphosphate hydrolases"/>
    <property type="match status" value="1"/>
</dbReference>
<dbReference type="Pfam" id="PF13176">
    <property type="entry name" value="TPR_7"/>
    <property type="match status" value="1"/>
</dbReference>
<evidence type="ECO:0000313" key="3">
    <source>
        <dbReference type="Proteomes" id="UP000604475"/>
    </source>
</evidence>
<dbReference type="InterPro" id="IPR019734">
    <property type="entry name" value="TPR_rpt"/>
</dbReference>
<dbReference type="Gene3D" id="1.25.40.10">
    <property type="entry name" value="Tetratricopeptide repeat domain"/>
    <property type="match status" value="2"/>
</dbReference>
<dbReference type="SUPFAM" id="SSF48452">
    <property type="entry name" value="TPR-like"/>
    <property type="match status" value="4"/>
</dbReference>
<feature type="domain" description="Effector-associated" evidence="1">
    <location>
        <begin position="2"/>
        <end position="73"/>
    </location>
</feature>
<name>A0A937RM76_9ACTN</name>
<dbReference type="PANTHER" id="PTHR46082">
    <property type="entry name" value="ATP/GTP-BINDING PROTEIN-RELATED"/>
    <property type="match status" value="1"/>
</dbReference>
<sequence>MAELFPGEASARFVLGQAGFPAGRFPWGAPNAVLFWGSVSGELRAGAVVGGTARLLGAVRELYPGNAVFADGVGAVVSGPGGRLAWNVPGRPVRFVGRERLLERVHGVLSGGGRVALVALDGMGGVGKTSVALEYAHRYADRFDVVWWVPSERVELVDQHLAGLAVPLGLPVGADARVVWSGLGLLGSWLVVFDNVDDPESVRAVRGFVPSAGGRVLVTSRRRSVRALGVPVSVGVLDRTASVELIADRVPGVNRAAAGRLAELMGDLPLGVDATAGYLDETDTPAEEYAALLAEQPGSAVKDVWRSSVDRLRVELPAAVELLELSAWCDPEPIPLDLFTDHPDRLGGTLARVAADRRGWLETVGALVRFSLARRDGDRLIVHRLVGAAVRDAMSAQSVAGVLTTLAGLLRAVLPGEIWGNPAGWPRWEMLLPHVLTVTDRGRDRSVQALDDLCWLADRAATYLQGHGQVAAALRLFERTVADEERVLGVDHPSTLTARNNLAYAYQAVGRVADAIGLDERTVADRERVLGVDHPDTLMSRNNLAYAYRAVGRVVDAIGLFERTVADRERVLGVDHPDTLMSRDNLAGAYRAVGRVVDAIGLFERAVADRERVLGVDHPDTLTTRNNLASAYEAVGRVVDAIGLFESTVADAERVLGVDHPDTLTARNNVAHAYLTVGRVEQAIGLFERTVADAERVLGVDHLHTLMSRDNLASAYRAVGRVADAIGLYERTVADAERVLGVDHPDTLTARNNLAYAYLTVGRVAEAIGLYERTVADRERVLGVDHPSTLTARNNLAYAYLTVGRVEQAIGLFERTVADAERVLGVDHLHTLMSRSNLASAYRAVGRVADANNLHTQVLADLTRVFGVDNTHTRTIGANLAITREQGVCAN</sequence>
<dbReference type="SUPFAM" id="SSF52540">
    <property type="entry name" value="P-loop containing nucleoside triphosphate hydrolases"/>
    <property type="match status" value="1"/>
</dbReference>
<dbReference type="InterPro" id="IPR011990">
    <property type="entry name" value="TPR-like_helical_dom_sf"/>
</dbReference>
<dbReference type="EMBL" id="JAEACQ010000273">
    <property type="protein sequence ID" value="MBL7631465.1"/>
    <property type="molecule type" value="Genomic_DNA"/>
</dbReference>
<comment type="caution">
    <text evidence="2">The sequence shown here is derived from an EMBL/GenBank/DDBJ whole genome shotgun (WGS) entry which is preliminary data.</text>
</comment>
<reference evidence="2" key="1">
    <citation type="submission" date="2020-12" db="EMBL/GenBank/DDBJ databases">
        <title>Genomic characterization of non-nitrogen-fixing Frankia strains.</title>
        <authorList>
            <person name="Carlos-Shanley C."/>
            <person name="Guerra T."/>
            <person name="Hahn D."/>
        </authorList>
    </citation>
    <scope>NUCLEOTIDE SEQUENCE</scope>
    <source>
        <strain evidence="2">CN6</strain>
    </source>
</reference>
<dbReference type="PANTHER" id="PTHR46082:SF6">
    <property type="entry name" value="AAA+ ATPASE DOMAIN-CONTAINING PROTEIN-RELATED"/>
    <property type="match status" value="1"/>
</dbReference>
<proteinExistence type="predicted"/>
<dbReference type="Pfam" id="PF13424">
    <property type="entry name" value="TPR_12"/>
    <property type="match status" value="3"/>
</dbReference>
<protein>
    <submittedName>
        <fullName evidence="2">Tetratricopeptide repeat protein</fullName>
    </submittedName>
</protein>
<organism evidence="2 3">
    <name type="scientific">Frankia nepalensis</name>
    <dbReference type="NCBI Taxonomy" id="1836974"/>
    <lineage>
        <taxon>Bacteria</taxon>
        <taxon>Bacillati</taxon>
        <taxon>Actinomycetota</taxon>
        <taxon>Actinomycetes</taxon>
        <taxon>Frankiales</taxon>
        <taxon>Frankiaceae</taxon>
        <taxon>Frankia</taxon>
    </lineage>
</organism>
<dbReference type="InterPro" id="IPR053137">
    <property type="entry name" value="NLR-like"/>
</dbReference>